<dbReference type="Pfam" id="PF11211">
    <property type="entry name" value="DUF2997"/>
    <property type="match status" value="1"/>
</dbReference>
<accession>A0A367R2X9</accession>
<dbReference type="AlphaFoldDB" id="A0A367R2X9"/>
<sequence>MERSILIHFDSATGEVRVEAEGFKGLSCLSATQPFEEALGVVSESDAYGGKLRTFKDEAQTQQLRTTLSNQTRLYQ</sequence>
<reference evidence="1 2" key="1">
    <citation type="submission" date="2016-04" db="EMBL/GenBank/DDBJ databases">
        <authorList>
            <person name="Evans L.H."/>
            <person name="Alamgir A."/>
            <person name="Owens N."/>
            <person name="Weber N.D."/>
            <person name="Virtaneva K."/>
            <person name="Barbian K."/>
            <person name="Babar A."/>
            <person name="Rosenke K."/>
        </authorList>
    </citation>
    <scope>NUCLEOTIDE SEQUENCE [LARGE SCALE GENOMIC DNA]</scope>
    <source>
        <strain evidence="1">NIES-2108</strain>
    </source>
</reference>
<evidence type="ECO:0000313" key="1">
    <source>
        <dbReference type="EMBL" id="RCJ30828.1"/>
    </source>
</evidence>
<name>A0A367R2X9_NOSPU</name>
<dbReference type="Proteomes" id="UP000252085">
    <property type="component" value="Unassembled WGS sequence"/>
</dbReference>
<organism evidence="1 2">
    <name type="scientific">Nostoc punctiforme NIES-2108</name>
    <dbReference type="NCBI Taxonomy" id="1356359"/>
    <lineage>
        <taxon>Bacteria</taxon>
        <taxon>Bacillati</taxon>
        <taxon>Cyanobacteriota</taxon>
        <taxon>Cyanophyceae</taxon>
        <taxon>Nostocales</taxon>
        <taxon>Nostocaceae</taxon>
        <taxon>Nostoc</taxon>
    </lineage>
</organism>
<dbReference type="EMBL" id="LXQE01000182">
    <property type="protein sequence ID" value="RCJ30828.1"/>
    <property type="molecule type" value="Genomic_DNA"/>
</dbReference>
<protein>
    <recommendedName>
        <fullName evidence="3">DUF2997 domain-containing protein</fullName>
    </recommendedName>
</protein>
<proteinExistence type="predicted"/>
<evidence type="ECO:0008006" key="3">
    <source>
        <dbReference type="Google" id="ProtNLM"/>
    </source>
</evidence>
<evidence type="ECO:0000313" key="2">
    <source>
        <dbReference type="Proteomes" id="UP000252085"/>
    </source>
</evidence>
<gene>
    <name evidence="1" type="ORF">A6769_32670</name>
</gene>
<comment type="caution">
    <text evidence="1">The sequence shown here is derived from an EMBL/GenBank/DDBJ whole genome shotgun (WGS) entry which is preliminary data.</text>
</comment>
<dbReference type="InterPro" id="IPR021375">
    <property type="entry name" value="DUF2997"/>
</dbReference>